<dbReference type="AlphaFoldDB" id="A0A314Y136"/>
<evidence type="ECO:0000313" key="2">
    <source>
        <dbReference type="Proteomes" id="UP000250321"/>
    </source>
</evidence>
<dbReference type="OrthoDB" id="1584384at2759"/>
<protein>
    <submittedName>
        <fullName evidence="1">Autophagy-related protein 3</fullName>
    </submittedName>
</protein>
<evidence type="ECO:0000313" key="1">
    <source>
        <dbReference type="EMBL" id="PQP97503.1"/>
    </source>
</evidence>
<organism evidence="1 2">
    <name type="scientific">Prunus yedoensis var. nudiflora</name>
    <dbReference type="NCBI Taxonomy" id="2094558"/>
    <lineage>
        <taxon>Eukaryota</taxon>
        <taxon>Viridiplantae</taxon>
        <taxon>Streptophyta</taxon>
        <taxon>Embryophyta</taxon>
        <taxon>Tracheophyta</taxon>
        <taxon>Spermatophyta</taxon>
        <taxon>Magnoliopsida</taxon>
        <taxon>eudicotyledons</taxon>
        <taxon>Gunneridae</taxon>
        <taxon>Pentapetalae</taxon>
        <taxon>rosids</taxon>
        <taxon>fabids</taxon>
        <taxon>Rosales</taxon>
        <taxon>Rosaceae</taxon>
        <taxon>Amygdaloideae</taxon>
        <taxon>Amygdaleae</taxon>
        <taxon>Prunus</taxon>
    </lineage>
</organism>
<name>A0A314Y136_PRUYE</name>
<dbReference type="Proteomes" id="UP000250321">
    <property type="component" value="Unassembled WGS sequence"/>
</dbReference>
<proteinExistence type="predicted"/>
<gene>
    <name evidence="1" type="ORF">Pyn_14481</name>
</gene>
<sequence length="123" mass="13903">MLPLCPVPLITLDDMFTSYSVSYGGLHLLKRSMKLLVWKFFLIMKITMAGWQPMGSQRLSYFEISKNKAVELVPSHVGGEDDDDIPDMADYEEADNIEIDPGTYLVAQLTDIQASYDLPILQK</sequence>
<reference evidence="1 2" key="1">
    <citation type="submission" date="2018-02" db="EMBL/GenBank/DDBJ databases">
        <title>Draft genome of wild Prunus yedoensis var. nudiflora.</title>
        <authorList>
            <person name="Baek S."/>
            <person name="Kim J.-H."/>
            <person name="Choi K."/>
            <person name="Kim G.-B."/>
            <person name="Cho A."/>
            <person name="Jang H."/>
            <person name="Shin C.-H."/>
            <person name="Yu H.-J."/>
            <person name="Mun J.-H."/>
        </authorList>
    </citation>
    <scope>NUCLEOTIDE SEQUENCE [LARGE SCALE GENOMIC DNA]</scope>
    <source>
        <strain evidence="2">cv. Jeju island</strain>
        <tissue evidence="1">Leaf</tissue>
    </source>
</reference>
<dbReference type="EMBL" id="PJQY01001975">
    <property type="protein sequence ID" value="PQP97503.1"/>
    <property type="molecule type" value="Genomic_DNA"/>
</dbReference>
<comment type="caution">
    <text evidence="1">The sequence shown here is derived from an EMBL/GenBank/DDBJ whole genome shotgun (WGS) entry which is preliminary data.</text>
</comment>
<keyword evidence="2" id="KW-1185">Reference proteome</keyword>
<accession>A0A314Y136</accession>
<dbReference type="STRING" id="2094558.A0A314Y136"/>